<dbReference type="Pfam" id="PF11428">
    <property type="entry name" value="DUF3196"/>
    <property type="match status" value="1"/>
</dbReference>
<evidence type="ECO:0000313" key="2">
    <source>
        <dbReference type="Proteomes" id="UP000284731"/>
    </source>
</evidence>
<dbReference type="AlphaFoldDB" id="A0A412PEV1"/>
<dbReference type="Proteomes" id="UP000284731">
    <property type="component" value="Unassembled WGS sequence"/>
</dbReference>
<gene>
    <name evidence="1" type="ORF">DWX20_04860</name>
</gene>
<evidence type="ECO:0000313" key="1">
    <source>
        <dbReference type="EMBL" id="RGT56141.1"/>
    </source>
</evidence>
<comment type="caution">
    <text evidence="1">The sequence shown here is derived from an EMBL/GenBank/DDBJ whole genome shotgun (WGS) entry which is preliminary data.</text>
</comment>
<organism evidence="1 2">
    <name type="scientific">Solobacterium moorei</name>
    <dbReference type="NCBI Taxonomy" id="102148"/>
    <lineage>
        <taxon>Bacteria</taxon>
        <taxon>Bacillati</taxon>
        <taxon>Bacillota</taxon>
        <taxon>Erysipelotrichia</taxon>
        <taxon>Erysipelotrichales</taxon>
        <taxon>Erysipelotrichaceae</taxon>
        <taxon>Solobacterium</taxon>
    </lineage>
</organism>
<reference evidence="1 2" key="1">
    <citation type="submission" date="2018-08" db="EMBL/GenBank/DDBJ databases">
        <title>A genome reference for cultivated species of the human gut microbiota.</title>
        <authorList>
            <person name="Zou Y."/>
            <person name="Xue W."/>
            <person name="Luo G."/>
        </authorList>
    </citation>
    <scope>NUCLEOTIDE SEQUENCE [LARGE SCALE GENOMIC DNA]</scope>
    <source>
        <strain evidence="1 2">AF18-46</strain>
    </source>
</reference>
<dbReference type="InterPro" id="IPR024503">
    <property type="entry name" value="DUF3196"/>
</dbReference>
<accession>A0A412PEV1</accession>
<dbReference type="EMBL" id="QRWX01000002">
    <property type="protein sequence ID" value="RGT56141.1"/>
    <property type="molecule type" value="Genomic_DNA"/>
</dbReference>
<dbReference type="SUPFAM" id="SSF116965">
    <property type="entry name" value="Hypothetical protein MPN330"/>
    <property type="match status" value="1"/>
</dbReference>
<proteinExistence type="predicted"/>
<dbReference type="RefSeq" id="WP_118764694.1">
    <property type="nucleotide sequence ID" value="NZ_CABJCF010000002.1"/>
</dbReference>
<name>A0A412PEV1_9FIRM</name>
<protein>
    <submittedName>
        <fullName evidence="1">DUF3196 domain-containing protein</fullName>
    </submittedName>
</protein>
<sequence length="232" mass="26844">MTNYYDEILTEIEDLIQQAKYGDANFLVQKELNMPYIPVDVEQKLKSFKRELNYRLSDEKEIREDSLDSLLRKLKGKPKSQLAAASVLVTRNLRDCLVEIKDYLSKDPCPEAAALLIEGLAEQEISDEFTLIKNGVEYTFWSDDIVPVHKSEGFLKAQSYLKDWLENNHPDFYEMARTLLIHEVYVFLPLSYDADEAEDLALAMLKQVSDMMDEGEIYQKVSNQLAYAKTLH</sequence>